<reference evidence="3 4" key="1">
    <citation type="journal article" date="2021" name="G3 (Bethesda)">
        <title>Improved contiguity of the threespine stickleback genome using long-read sequencing.</title>
        <authorList>
            <person name="Nath S."/>
            <person name="Shaw D.E."/>
            <person name="White M.A."/>
        </authorList>
    </citation>
    <scope>NUCLEOTIDE SEQUENCE [LARGE SCALE GENOMIC DNA]</scope>
    <source>
        <strain evidence="3 4">Lake Benthic</strain>
    </source>
</reference>
<dbReference type="STRING" id="69293.ENSGACP00000012738"/>
<sequence length="241" mass="27282">MDFAIHNSQSRTIVYAKMPPPLFTTRESEGSSTLLDEKLLRFMEQLELLEEKRASLNSLIEQGWFSMSKARYSMGNKHVSPLQYASEMEPLVLVHAKTLDSGELDFSTERFEQKCCKEVGADNRSIEEIGPQEKGVRRRIKPKEDITKKAVNEETSSENAPEVTPVTKSDQNLQQDPLKWFGILVPQSLKHAQLSFKQVLELSAEIATLQTAVLSTRQELKHSKKHKHEEASATQLDSVAD</sequence>
<keyword evidence="4" id="KW-1185">Reference proteome</keyword>
<feature type="compositionally biased region" description="Basic and acidic residues" evidence="2">
    <location>
        <begin position="142"/>
        <end position="152"/>
    </location>
</feature>
<dbReference type="Proteomes" id="UP000007635">
    <property type="component" value="Chromosome XII"/>
</dbReference>
<dbReference type="PANTHER" id="PTHR31996:SF2">
    <property type="entry name" value="COILED-COIL DOMAIN-CONTAINING PROTEIN 115"/>
    <property type="match status" value="1"/>
</dbReference>
<dbReference type="OMA" id="YFMDQLE"/>
<name>G3P565_GASAC</name>
<feature type="region of interest" description="Disordered" evidence="2">
    <location>
        <begin position="217"/>
        <end position="241"/>
    </location>
</feature>
<evidence type="ECO:0000256" key="1">
    <source>
        <dbReference type="ARBA" id="ARBA00093634"/>
    </source>
</evidence>
<dbReference type="FunCoup" id="G3P565">
    <property type="interactions" value="1177"/>
</dbReference>
<dbReference type="InterPro" id="IPR040357">
    <property type="entry name" value="Vma22/CCDC115"/>
</dbReference>
<reference evidence="3" key="2">
    <citation type="submission" date="2025-08" db="UniProtKB">
        <authorList>
            <consortium name="Ensembl"/>
        </authorList>
    </citation>
    <scope>IDENTIFICATION</scope>
</reference>
<dbReference type="GeneTree" id="ENSGT00390000012929"/>
<evidence type="ECO:0000313" key="3">
    <source>
        <dbReference type="Ensembl" id="ENSGACP00000012738.2"/>
    </source>
</evidence>
<feature type="region of interest" description="Disordered" evidence="2">
    <location>
        <begin position="133"/>
        <end position="170"/>
    </location>
</feature>
<evidence type="ECO:0000256" key="2">
    <source>
        <dbReference type="SAM" id="MobiDB-lite"/>
    </source>
</evidence>
<dbReference type="Bgee" id="ENSGACG00000009654">
    <property type="expression patterns" value="Expressed in embryo and 13 other cell types or tissues"/>
</dbReference>
<dbReference type="GO" id="GO:0051082">
    <property type="term" value="F:unfolded protein binding"/>
    <property type="evidence" value="ECO:0007669"/>
    <property type="project" value="TreeGrafter"/>
</dbReference>
<dbReference type="GO" id="GO:0070072">
    <property type="term" value="P:vacuolar proton-transporting V-type ATPase complex assembly"/>
    <property type="evidence" value="ECO:0007669"/>
    <property type="project" value="InterPro"/>
</dbReference>
<evidence type="ECO:0000313" key="4">
    <source>
        <dbReference type="Proteomes" id="UP000007635"/>
    </source>
</evidence>
<dbReference type="InParanoid" id="G3P565"/>
<dbReference type="Pfam" id="PF21730">
    <property type="entry name" value="Vma22_CCDC115"/>
    <property type="match status" value="1"/>
</dbReference>
<reference evidence="3" key="3">
    <citation type="submission" date="2025-09" db="UniProtKB">
        <authorList>
            <consortium name="Ensembl"/>
        </authorList>
    </citation>
    <scope>IDENTIFICATION</scope>
</reference>
<protein>
    <recommendedName>
        <fullName evidence="1">Vacuolar ATPase assembly protein VMA22</fullName>
    </recommendedName>
</protein>
<dbReference type="PANTHER" id="PTHR31996">
    <property type="entry name" value="COILED-COIL DOMAIN-CONTAINING PROTEIN 115"/>
    <property type="match status" value="1"/>
</dbReference>
<proteinExistence type="predicted"/>
<dbReference type="eggNOG" id="ENOG502S392">
    <property type="taxonomic scope" value="Eukaryota"/>
</dbReference>
<dbReference type="Ensembl" id="ENSGACT00000012762.2">
    <property type="protein sequence ID" value="ENSGACP00000012738.2"/>
    <property type="gene ID" value="ENSGACG00000009654.2"/>
</dbReference>
<organism evidence="3 4">
    <name type="scientific">Gasterosteus aculeatus aculeatus</name>
    <name type="common">three-spined stickleback</name>
    <dbReference type="NCBI Taxonomy" id="481459"/>
    <lineage>
        <taxon>Eukaryota</taxon>
        <taxon>Metazoa</taxon>
        <taxon>Chordata</taxon>
        <taxon>Craniata</taxon>
        <taxon>Vertebrata</taxon>
        <taxon>Euteleostomi</taxon>
        <taxon>Actinopterygii</taxon>
        <taxon>Neopterygii</taxon>
        <taxon>Teleostei</taxon>
        <taxon>Neoteleostei</taxon>
        <taxon>Acanthomorphata</taxon>
        <taxon>Eupercaria</taxon>
        <taxon>Perciformes</taxon>
        <taxon>Cottioidei</taxon>
        <taxon>Gasterosteales</taxon>
        <taxon>Gasterosteidae</taxon>
        <taxon>Gasterosteus</taxon>
    </lineage>
</organism>
<dbReference type="AlphaFoldDB" id="G3P565"/>
<accession>G3P565</accession>